<protein>
    <submittedName>
        <fullName evidence="2">Uncharacterized protein</fullName>
    </submittedName>
</protein>
<organism evidence="2 3">
    <name type="scientific">Candidula unifasciata</name>
    <dbReference type="NCBI Taxonomy" id="100452"/>
    <lineage>
        <taxon>Eukaryota</taxon>
        <taxon>Metazoa</taxon>
        <taxon>Spiralia</taxon>
        <taxon>Lophotrochozoa</taxon>
        <taxon>Mollusca</taxon>
        <taxon>Gastropoda</taxon>
        <taxon>Heterobranchia</taxon>
        <taxon>Euthyneura</taxon>
        <taxon>Panpulmonata</taxon>
        <taxon>Eupulmonata</taxon>
        <taxon>Stylommatophora</taxon>
        <taxon>Helicina</taxon>
        <taxon>Helicoidea</taxon>
        <taxon>Geomitridae</taxon>
        <taxon>Candidula</taxon>
    </lineage>
</organism>
<dbReference type="EMBL" id="CAJHNH020007401">
    <property type="protein sequence ID" value="CAG5134617.1"/>
    <property type="molecule type" value="Genomic_DNA"/>
</dbReference>
<comment type="caution">
    <text evidence="2">The sequence shown here is derived from an EMBL/GenBank/DDBJ whole genome shotgun (WGS) entry which is preliminary data.</text>
</comment>
<keyword evidence="3" id="KW-1185">Reference proteome</keyword>
<evidence type="ECO:0000313" key="3">
    <source>
        <dbReference type="Proteomes" id="UP000678393"/>
    </source>
</evidence>
<sequence length="626" mass="71717">MNIIVKAHLQREDGTVEVRRIPIALTGQDNNNGIFRDIASKVGNVFPSLENKRFTLKWKVDGMKENGPEDFVDIMSDQGQDVDEGEGSAGESKKDDACDGGESFPGFMRRHFRQSPPCSEFGNPMEFWDRMGGHHMGMSGAFGGPGLFEGPSPFHFDHHFGHHFGHHHGKGRHGKRHHGKDGWKGNLRDAVPVAHRRWAKSYIRTWRVQNLKNATSTSSDSEQDAFALDTSNVPEAYMLWLETLLPKWHRRIGEETSDVKKDEAVDSATKDQLKASVPVEFRKWAKWYLSRHFGKKESPRFRKHGSDHDFGMKLATGCKKNWKRACKMQTLSVSVPMMHRMWAKIFIKDWRQEHNIPDPKSGNHGAVSSESEDTEKETAKGDITIPNDYVRWMRKFLARWHLWRGETTEKVQIEKGGMGEFKDTVPKNFRKWVKCFLWRRYGSGVAKEVDTANQYQKWLQAFQHKWLRDQEKGSSADELVLSSSDEDAPKPTSDVDTAEKLVESSLKKLRLEGDENGTRNVHFDPSTQGVARERMPRRDNSAFGDFEGALFNKKTNPGFRQWAFEALWQWDGKTASSTEGAASNEQIPPHVYHVMSRMMAKMQMKKMKQELKQAKQAMKAAKKAQK</sequence>
<feature type="region of interest" description="Disordered" evidence="1">
    <location>
        <begin position="165"/>
        <end position="186"/>
    </location>
</feature>
<proteinExistence type="predicted"/>
<dbReference type="Proteomes" id="UP000678393">
    <property type="component" value="Unassembled WGS sequence"/>
</dbReference>
<accession>A0A8S3ZY38</accession>
<reference evidence="2" key="1">
    <citation type="submission" date="2021-04" db="EMBL/GenBank/DDBJ databases">
        <authorList>
            <consortium name="Molecular Ecology Group"/>
        </authorList>
    </citation>
    <scope>NUCLEOTIDE SEQUENCE</scope>
</reference>
<evidence type="ECO:0000256" key="1">
    <source>
        <dbReference type="SAM" id="MobiDB-lite"/>
    </source>
</evidence>
<name>A0A8S3ZY38_9EUPU</name>
<dbReference type="Gene3D" id="3.10.20.90">
    <property type="entry name" value="Phosphatidylinositol 3-kinase Catalytic Subunit, Chain A, domain 1"/>
    <property type="match status" value="1"/>
</dbReference>
<feature type="region of interest" description="Disordered" evidence="1">
    <location>
        <begin position="354"/>
        <end position="380"/>
    </location>
</feature>
<feature type="region of interest" description="Disordered" evidence="1">
    <location>
        <begin position="603"/>
        <end position="626"/>
    </location>
</feature>
<evidence type="ECO:0000313" key="2">
    <source>
        <dbReference type="EMBL" id="CAG5134617.1"/>
    </source>
</evidence>
<gene>
    <name evidence="2" type="ORF">CUNI_LOCUS20175</name>
</gene>
<feature type="region of interest" description="Disordered" evidence="1">
    <location>
        <begin position="73"/>
        <end position="100"/>
    </location>
</feature>
<dbReference type="OrthoDB" id="6120233at2759"/>
<dbReference type="AlphaFoldDB" id="A0A8S3ZY38"/>
<feature type="compositionally biased region" description="Basic residues" evidence="1">
    <location>
        <begin position="165"/>
        <end position="179"/>
    </location>
</feature>
<feature type="region of interest" description="Disordered" evidence="1">
    <location>
        <begin position="477"/>
        <end position="499"/>
    </location>
</feature>